<dbReference type="Proteomes" id="UP001059120">
    <property type="component" value="Chromosome 2"/>
</dbReference>
<organism evidence="6 7">
    <name type="scientific">Vibrio pelagius</name>
    <dbReference type="NCBI Taxonomy" id="28169"/>
    <lineage>
        <taxon>Bacteria</taxon>
        <taxon>Pseudomonadati</taxon>
        <taxon>Pseudomonadota</taxon>
        <taxon>Gammaproteobacteria</taxon>
        <taxon>Vibrionales</taxon>
        <taxon>Vibrionaceae</taxon>
        <taxon>Vibrio</taxon>
    </lineage>
</organism>
<protein>
    <submittedName>
        <fullName evidence="6">TetR/AcrR family transcriptional regulator</fullName>
    </submittedName>
</protein>
<dbReference type="PANTHER" id="PTHR47506:SF6">
    <property type="entry name" value="HTH-TYPE TRANSCRIPTIONAL REPRESSOR NEMR"/>
    <property type="match status" value="1"/>
</dbReference>
<reference evidence="6" key="1">
    <citation type="submission" date="2022-01" db="EMBL/GenBank/DDBJ databases">
        <title>Alginate degradation mechanism of Vibrio pelagius WXL662.</title>
        <authorList>
            <person name="He X."/>
        </authorList>
    </citation>
    <scope>NUCLEOTIDE SEQUENCE</scope>
    <source>
        <strain evidence="6">WXL662</strain>
    </source>
</reference>
<feature type="domain" description="HTH tetR-type" evidence="5">
    <location>
        <begin position="6"/>
        <end position="66"/>
    </location>
</feature>
<proteinExistence type="predicted"/>
<evidence type="ECO:0000259" key="5">
    <source>
        <dbReference type="PROSITE" id="PS50977"/>
    </source>
</evidence>
<sequence>MNQKTNDTRLHILDVGYELIVNQGFTAVGLSQLLKTADVPKGSFYHYFKSKEAFGEALVEHYFDTYLTKVESILVHGQGDHAERLLDYLSRWRDTQNGVCNAHKCLVVKLSAEVSDLSDSMRLALQKGADKVVQQMARCLENGVKEGSIASLDHQQAAKNLYSLWLGASLLSKLSQRTDTLDSAFDETKRIIALT</sequence>
<dbReference type="InterPro" id="IPR009057">
    <property type="entry name" value="Homeodomain-like_sf"/>
</dbReference>
<evidence type="ECO:0000313" key="7">
    <source>
        <dbReference type="Proteomes" id="UP001059120"/>
    </source>
</evidence>
<evidence type="ECO:0000256" key="3">
    <source>
        <dbReference type="ARBA" id="ARBA00023163"/>
    </source>
</evidence>
<evidence type="ECO:0000256" key="4">
    <source>
        <dbReference type="PROSITE-ProRule" id="PRU00335"/>
    </source>
</evidence>
<dbReference type="SUPFAM" id="SSF46689">
    <property type="entry name" value="Homeodomain-like"/>
    <property type="match status" value="1"/>
</dbReference>
<accession>A0ABY5G7I1</accession>
<dbReference type="PROSITE" id="PS50977">
    <property type="entry name" value="HTH_TETR_2"/>
    <property type="match status" value="1"/>
</dbReference>
<dbReference type="PANTHER" id="PTHR47506">
    <property type="entry name" value="TRANSCRIPTIONAL REGULATORY PROTEIN"/>
    <property type="match status" value="1"/>
</dbReference>
<dbReference type="InterPro" id="IPR036271">
    <property type="entry name" value="Tet_transcr_reg_TetR-rel_C_sf"/>
</dbReference>
<dbReference type="Pfam" id="PF16925">
    <property type="entry name" value="TetR_C_13"/>
    <property type="match status" value="1"/>
</dbReference>
<dbReference type="PRINTS" id="PR00455">
    <property type="entry name" value="HTHTETR"/>
</dbReference>
<evidence type="ECO:0000256" key="1">
    <source>
        <dbReference type="ARBA" id="ARBA00023015"/>
    </source>
</evidence>
<dbReference type="RefSeq" id="WP_255231943.1">
    <property type="nucleotide sequence ID" value="NZ_CP090615.1"/>
</dbReference>
<keyword evidence="2 4" id="KW-0238">DNA-binding</keyword>
<dbReference type="Pfam" id="PF00440">
    <property type="entry name" value="TetR_N"/>
    <property type="match status" value="1"/>
</dbReference>
<dbReference type="EMBL" id="CP090615">
    <property type="protein sequence ID" value="UTT86139.1"/>
    <property type="molecule type" value="Genomic_DNA"/>
</dbReference>
<dbReference type="Gene3D" id="1.10.357.10">
    <property type="entry name" value="Tetracycline Repressor, domain 2"/>
    <property type="match status" value="1"/>
</dbReference>
<dbReference type="SUPFAM" id="SSF48498">
    <property type="entry name" value="Tetracyclin repressor-like, C-terminal domain"/>
    <property type="match status" value="1"/>
</dbReference>
<name>A0ABY5G7I1_VIBPE</name>
<dbReference type="InterPro" id="IPR011075">
    <property type="entry name" value="TetR_C"/>
</dbReference>
<keyword evidence="3" id="KW-0804">Transcription</keyword>
<feature type="DNA-binding region" description="H-T-H motif" evidence="4">
    <location>
        <begin position="29"/>
        <end position="48"/>
    </location>
</feature>
<keyword evidence="1" id="KW-0805">Transcription regulation</keyword>
<evidence type="ECO:0000313" key="6">
    <source>
        <dbReference type="EMBL" id="UTT86139.1"/>
    </source>
</evidence>
<dbReference type="InterPro" id="IPR001647">
    <property type="entry name" value="HTH_TetR"/>
</dbReference>
<evidence type="ECO:0000256" key="2">
    <source>
        <dbReference type="ARBA" id="ARBA00023125"/>
    </source>
</evidence>
<keyword evidence="7" id="KW-1185">Reference proteome</keyword>
<gene>
    <name evidence="6" type="ORF">LZI70_17380</name>
</gene>